<feature type="transmembrane region" description="Helical" evidence="12">
    <location>
        <begin position="167"/>
        <end position="194"/>
    </location>
</feature>
<keyword evidence="5" id="KW-0597">Phosphoprotein</keyword>
<dbReference type="CDD" id="cd06225">
    <property type="entry name" value="HAMP"/>
    <property type="match status" value="1"/>
</dbReference>
<evidence type="ECO:0000256" key="6">
    <source>
        <dbReference type="ARBA" id="ARBA00022679"/>
    </source>
</evidence>
<feature type="domain" description="HAMP" evidence="13">
    <location>
        <begin position="191"/>
        <end position="243"/>
    </location>
</feature>
<proteinExistence type="predicted"/>
<comment type="subcellular location">
    <subcellularLocation>
        <location evidence="2">Cell membrane</location>
        <topology evidence="2">Multi-pass membrane protein</topology>
    </subcellularLocation>
</comment>
<keyword evidence="12" id="KW-1133">Transmembrane helix</keyword>
<keyword evidence="15" id="KW-1185">Reference proteome</keyword>
<dbReference type="Proteomes" id="UP000019109">
    <property type="component" value="Unassembled WGS sequence"/>
</dbReference>
<feature type="transmembrane region" description="Helical" evidence="12">
    <location>
        <begin position="6"/>
        <end position="24"/>
    </location>
</feature>
<keyword evidence="4" id="KW-1003">Cell membrane</keyword>
<evidence type="ECO:0000313" key="14">
    <source>
        <dbReference type="EMBL" id="GAE87118.1"/>
    </source>
</evidence>
<dbReference type="PANTHER" id="PTHR45528:SF1">
    <property type="entry name" value="SENSOR HISTIDINE KINASE CPXA"/>
    <property type="match status" value="1"/>
</dbReference>
<dbReference type="EC" id="2.7.13.3" evidence="3"/>
<dbReference type="Pfam" id="PF00672">
    <property type="entry name" value="HAMP"/>
    <property type="match status" value="1"/>
</dbReference>
<evidence type="ECO:0000256" key="10">
    <source>
        <dbReference type="ARBA" id="ARBA00023012"/>
    </source>
</evidence>
<dbReference type="EMBL" id="BAVR01000004">
    <property type="protein sequence ID" value="GAE87118.1"/>
    <property type="molecule type" value="Genomic_DNA"/>
</dbReference>
<dbReference type="GO" id="GO:0000155">
    <property type="term" value="F:phosphorelay sensor kinase activity"/>
    <property type="evidence" value="ECO:0007669"/>
    <property type="project" value="TreeGrafter"/>
</dbReference>
<keyword evidence="12" id="KW-0812">Transmembrane</keyword>
<evidence type="ECO:0000256" key="8">
    <source>
        <dbReference type="ARBA" id="ARBA00022777"/>
    </source>
</evidence>
<accession>W4V2R0</accession>
<dbReference type="PROSITE" id="PS50885">
    <property type="entry name" value="HAMP"/>
    <property type="match status" value="1"/>
</dbReference>
<keyword evidence="8" id="KW-0418">Kinase</keyword>
<evidence type="ECO:0000256" key="5">
    <source>
        <dbReference type="ARBA" id="ARBA00022553"/>
    </source>
</evidence>
<evidence type="ECO:0000256" key="7">
    <source>
        <dbReference type="ARBA" id="ARBA00022741"/>
    </source>
</evidence>
<keyword evidence="9" id="KW-0067">ATP-binding</keyword>
<dbReference type="InterPro" id="IPR003660">
    <property type="entry name" value="HAMP_dom"/>
</dbReference>
<keyword evidence="10" id="KW-0902">Two-component regulatory system</keyword>
<evidence type="ECO:0000256" key="2">
    <source>
        <dbReference type="ARBA" id="ARBA00004651"/>
    </source>
</evidence>
<dbReference type="SUPFAM" id="SSF158472">
    <property type="entry name" value="HAMP domain-like"/>
    <property type="match status" value="1"/>
</dbReference>
<dbReference type="AlphaFoldDB" id="W4V2R0"/>
<reference evidence="14" key="1">
    <citation type="journal article" date="2014" name="Genome Announc.">
        <title>Draft Genome Sequence of Clostridium straminisolvens Strain JCM 21531T, Isolated from a Cellulose-Degrading Bacterial Community.</title>
        <authorList>
            <person name="Yuki M."/>
            <person name="Oshima K."/>
            <person name="Suda W."/>
            <person name="Sakamoto M."/>
            <person name="Kitamura K."/>
            <person name="Iida T."/>
            <person name="Hattori M."/>
            <person name="Ohkuma M."/>
        </authorList>
    </citation>
    <scope>NUCLEOTIDE SEQUENCE [LARGE SCALE GENOMIC DNA]</scope>
    <source>
        <strain evidence="14">JCM 21531</strain>
    </source>
</reference>
<protein>
    <recommendedName>
        <fullName evidence="3">histidine kinase</fullName>
        <ecNumber evidence="3">2.7.13.3</ecNumber>
    </recommendedName>
</protein>
<dbReference type="STRING" id="1294263.JCM21531_464"/>
<evidence type="ECO:0000256" key="12">
    <source>
        <dbReference type="SAM" id="Phobius"/>
    </source>
</evidence>
<comment type="caution">
    <text evidence="14">The sequence shown here is derived from an EMBL/GenBank/DDBJ whole genome shotgun (WGS) entry which is preliminary data.</text>
</comment>
<dbReference type="Gene3D" id="6.10.340.10">
    <property type="match status" value="1"/>
</dbReference>
<dbReference type="RefSeq" id="WP_243467054.1">
    <property type="nucleotide sequence ID" value="NZ_BAVR01000004.1"/>
</dbReference>
<gene>
    <name evidence="14" type="ORF">JCM21531_464</name>
</gene>
<organism evidence="14 15">
    <name type="scientific">Acetivibrio straminisolvens JCM 21531</name>
    <dbReference type="NCBI Taxonomy" id="1294263"/>
    <lineage>
        <taxon>Bacteria</taxon>
        <taxon>Bacillati</taxon>
        <taxon>Bacillota</taxon>
        <taxon>Clostridia</taxon>
        <taxon>Eubacteriales</taxon>
        <taxon>Oscillospiraceae</taxon>
        <taxon>Acetivibrio</taxon>
    </lineage>
</organism>
<dbReference type="InterPro" id="IPR050398">
    <property type="entry name" value="HssS/ArlS-like"/>
</dbReference>
<evidence type="ECO:0000256" key="11">
    <source>
        <dbReference type="ARBA" id="ARBA00023136"/>
    </source>
</evidence>
<keyword evidence="7" id="KW-0547">Nucleotide-binding</keyword>
<comment type="catalytic activity">
    <reaction evidence="1">
        <text>ATP + protein L-histidine = ADP + protein N-phospho-L-histidine.</text>
        <dbReference type="EC" id="2.7.13.3"/>
    </reaction>
</comment>
<dbReference type="GO" id="GO:0005886">
    <property type="term" value="C:plasma membrane"/>
    <property type="evidence" value="ECO:0007669"/>
    <property type="project" value="UniProtKB-SubCell"/>
</dbReference>
<name>W4V2R0_9FIRM</name>
<evidence type="ECO:0000256" key="1">
    <source>
        <dbReference type="ARBA" id="ARBA00000085"/>
    </source>
</evidence>
<evidence type="ECO:0000256" key="9">
    <source>
        <dbReference type="ARBA" id="ARBA00022840"/>
    </source>
</evidence>
<evidence type="ECO:0000313" key="15">
    <source>
        <dbReference type="Proteomes" id="UP000019109"/>
    </source>
</evidence>
<keyword evidence="11 12" id="KW-0472">Membrane</keyword>
<keyword evidence="6" id="KW-0808">Transferase</keyword>
<evidence type="ECO:0000256" key="4">
    <source>
        <dbReference type="ARBA" id="ARBA00022475"/>
    </source>
</evidence>
<evidence type="ECO:0000256" key="3">
    <source>
        <dbReference type="ARBA" id="ARBA00012438"/>
    </source>
</evidence>
<sequence length="249" mass="28814">MKKKIFKYYLFLILIILSFTVIFIPQISKKFYTREVENKLESIAFSIEYYLLNIGKNHEIDYDFIAKDYAQKHNQNSTFEGEELRITFISFEGKVLGDSEANFNQMENHLLRKEIQEAIKGNVGKDIRSSRTLKLDLLYMAIPVEELDIIVRVSVPLIQIKKIDRLIWFYSVLIFIGALIIAVIVSLRIAGLVIRPLNDIISVSKEITNGNYSKRIALKSKDELGQLAVHFNEMASKLDKTIFDLNTKK</sequence>
<dbReference type="SMART" id="SM00304">
    <property type="entry name" value="HAMP"/>
    <property type="match status" value="1"/>
</dbReference>
<evidence type="ECO:0000259" key="13">
    <source>
        <dbReference type="PROSITE" id="PS50885"/>
    </source>
</evidence>
<dbReference type="GO" id="GO:0005524">
    <property type="term" value="F:ATP binding"/>
    <property type="evidence" value="ECO:0007669"/>
    <property type="project" value="UniProtKB-KW"/>
</dbReference>
<dbReference type="PANTHER" id="PTHR45528">
    <property type="entry name" value="SENSOR HISTIDINE KINASE CPXA"/>
    <property type="match status" value="1"/>
</dbReference>